<dbReference type="EMBL" id="AP024238">
    <property type="protein sequence ID" value="BCO29522.1"/>
    <property type="molecule type" value="Genomic_DNA"/>
</dbReference>
<dbReference type="Proteomes" id="UP000824366">
    <property type="component" value="Chromosome"/>
</dbReference>
<organism evidence="1 2">
    <name type="scientific">Rhodoferax lithotrophicus</name>
    <dbReference type="NCBI Taxonomy" id="2798804"/>
    <lineage>
        <taxon>Bacteria</taxon>
        <taxon>Pseudomonadati</taxon>
        <taxon>Pseudomonadota</taxon>
        <taxon>Betaproteobacteria</taxon>
        <taxon>Burkholderiales</taxon>
        <taxon>Comamonadaceae</taxon>
        <taxon>Rhodoferax</taxon>
    </lineage>
</organism>
<protein>
    <submittedName>
        <fullName evidence="1">Uncharacterized protein</fullName>
    </submittedName>
</protein>
<keyword evidence="2" id="KW-1185">Reference proteome</keyword>
<evidence type="ECO:0000313" key="1">
    <source>
        <dbReference type="EMBL" id="BCO29522.1"/>
    </source>
</evidence>
<gene>
    <name evidence="1" type="ORF">MIZ03_4445</name>
</gene>
<sequence length="41" mass="4702">MLSGLVLHPVVVSTFRPTSVSRIRPGLVWHGLWFRAWTPMI</sequence>
<reference evidence="1 2" key="1">
    <citation type="journal article" date="2021" name="Microbiol. Spectr.">
        <title>A Single Bacterium Capable of Oxidation and Reduction of Iron at Circumneutral pH.</title>
        <authorList>
            <person name="Kato S."/>
            <person name="Ohkuma M."/>
        </authorList>
    </citation>
    <scope>NUCLEOTIDE SEQUENCE [LARGE SCALE GENOMIC DNA]</scope>
    <source>
        <strain evidence="1 2">MIZ03</strain>
    </source>
</reference>
<name>A0ABN6DBY4_9BURK</name>
<proteinExistence type="predicted"/>
<accession>A0ABN6DBY4</accession>
<evidence type="ECO:0000313" key="2">
    <source>
        <dbReference type="Proteomes" id="UP000824366"/>
    </source>
</evidence>